<name>A0A9Q1GLB6_9CARY</name>
<reference evidence="2" key="1">
    <citation type="submission" date="2022-04" db="EMBL/GenBank/DDBJ databases">
        <title>Carnegiea gigantea Genome sequencing and assembly v2.</title>
        <authorList>
            <person name="Copetti D."/>
            <person name="Sanderson M.J."/>
            <person name="Burquez A."/>
            <person name="Wojciechowski M.F."/>
        </authorList>
    </citation>
    <scope>NUCLEOTIDE SEQUENCE</scope>
    <source>
        <strain evidence="2">SGP5-SGP5p</strain>
        <tissue evidence="2">Aerial part</tissue>
    </source>
</reference>
<evidence type="ECO:0000256" key="1">
    <source>
        <dbReference type="SAM" id="Coils"/>
    </source>
</evidence>
<dbReference type="OrthoDB" id="1761837at2759"/>
<evidence type="ECO:0000313" key="3">
    <source>
        <dbReference type="Proteomes" id="UP001153076"/>
    </source>
</evidence>
<dbReference type="EMBL" id="JAKOGI010002180">
    <property type="protein sequence ID" value="KAJ8422680.1"/>
    <property type="molecule type" value="Genomic_DNA"/>
</dbReference>
<keyword evidence="3" id="KW-1185">Reference proteome</keyword>
<organism evidence="2 3">
    <name type="scientific">Carnegiea gigantea</name>
    <dbReference type="NCBI Taxonomy" id="171969"/>
    <lineage>
        <taxon>Eukaryota</taxon>
        <taxon>Viridiplantae</taxon>
        <taxon>Streptophyta</taxon>
        <taxon>Embryophyta</taxon>
        <taxon>Tracheophyta</taxon>
        <taxon>Spermatophyta</taxon>
        <taxon>Magnoliopsida</taxon>
        <taxon>eudicotyledons</taxon>
        <taxon>Gunneridae</taxon>
        <taxon>Pentapetalae</taxon>
        <taxon>Caryophyllales</taxon>
        <taxon>Cactineae</taxon>
        <taxon>Cactaceae</taxon>
        <taxon>Cactoideae</taxon>
        <taxon>Echinocereeae</taxon>
        <taxon>Carnegiea</taxon>
    </lineage>
</organism>
<accession>A0A9Q1GLB6</accession>
<dbReference type="Proteomes" id="UP001153076">
    <property type="component" value="Unassembled WGS sequence"/>
</dbReference>
<proteinExistence type="predicted"/>
<feature type="coiled-coil region" evidence="1">
    <location>
        <begin position="203"/>
        <end position="265"/>
    </location>
</feature>
<comment type="caution">
    <text evidence="2">The sequence shown here is derived from an EMBL/GenBank/DDBJ whole genome shotgun (WGS) entry which is preliminary data.</text>
</comment>
<gene>
    <name evidence="2" type="ORF">Cgig2_000898</name>
</gene>
<evidence type="ECO:0000313" key="2">
    <source>
        <dbReference type="EMBL" id="KAJ8422680.1"/>
    </source>
</evidence>
<dbReference type="AlphaFoldDB" id="A0A9Q1GLB6"/>
<keyword evidence="1" id="KW-0175">Coiled coil</keyword>
<sequence length="297" mass="33013">MINPTVNGYDKLPIGVCELSTKKVINLFPEDAQNIIDIFHDEPNPAECIGESGNVNFKKELVHIPLPPGSYGLSLDGLKGGCFSNDNDYPPKHPLRAPQGGISIFSADAIIKEVFDKAILDKVSRIPFNGLSSLKGDFDSLYATILQRGVDVTLLESKVEGLIKQACDFKDMQYSYSSRTSAEEQDSHCMEASHQLNTEGAHYEVKATKLKQVESTREELLKELQLLEDQKGDLSSQVAASEHLLSEIEQEIIDLQGQINKINATKMMDATTKASLEKIKAFIKESFQDFKNLQYNQ</sequence>
<protein>
    <submittedName>
        <fullName evidence="2">Uncharacterized protein</fullName>
    </submittedName>
</protein>